<comment type="cofactor">
    <cofactor evidence="2">
        <name>Ca(2+)</name>
        <dbReference type="ChEBI" id="CHEBI:29108"/>
    </cofactor>
</comment>
<dbReference type="Pfam" id="PF02806">
    <property type="entry name" value="Alpha-amylase_C"/>
    <property type="match status" value="1"/>
</dbReference>
<evidence type="ECO:0000256" key="1">
    <source>
        <dbReference type="ARBA" id="ARBA00000548"/>
    </source>
</evidence>
<dbReference type="RefSeq" id="XP_013784967.1">
    <property type="nucleotide sequence ID" value="XM_013929513.2"/>
</dbReference>
<dbReference type="InterPro" id="IPR031319">
    <property type="entry name" value="A-amylase_C"/>
</dbReference>
<dbReference type="InterPro" id="IPR017853">
    <property type="entry name" value="GH"/>
</dbReference>
<dbReference type="InterPro" id="IPR006046">
    <property type="entry name" value="Alpha_amylase"/>
</dbReference>
<evidence type="ECO:0000259" key="16">
    <source>
        <dbReference type="SMART" id="SM00632"/>
    </source>
</evidence>
<comment type="similarity">
    <text evidence="4 13">Belongs to the glycosyl hydrolase 13 family.</text>
</comment>
<comment type="subunit">
    <text evidence="5">Monomer.</text>
</comment>
<name>A0ABM1BMF9_LIMPO</name>
<dbReference type="RefSeq" id="XP_022253170.1">
    <property type="nucleotide sequence ID" value="XM_022397462.1"/>
</dbReference>
<keyword evidence="9" id="KW-0106">Calcium</keyword>
<keyword evidence="18" id="KW-1185">Reference proteome</keyword>
<organism evidence="18 19">
    <name type="scientific">Limulus polyphemus</name>
    <name type="common">Atlantic horseshoe crab</name>
    <dbReference type="NCBI Taxonomy" id="6850"/>
    <lineage>
        <taxon>Eukaryota</taxon>
        <taxon>Metazoa</taxon>
        <taxon>Ecdysozoa</taxon>
        <taxon>Arthropoda</taxon>
        <taxon>Chelicerata</taxon>
        <taxon>Merostomata</taxon>
        <taxon>Xiphosura</taxon>
        <taxon>Limulidae</taxon>
        <taxon>Limulus</taxon>
    </lineage>
</organism>
<dbReference type="InterPro" id="IPR013780">
    <property type="entry name" value="Glyco_hydro_b"/>
</dbReference>
<dbReference type="SUPFAM" id="SSF51011">
    <property type="entry name" value="Glycosyl hydrolase domain"/>
    <property type="match status" value="1"/>
</dbReference>
<evidence type="ECO:0000256" key="10">
    <source>
        <dbReference type="ARBA" id="ARBA00023214"/>
    </source>
</evidence>
<dbReference type="SUPFAM" id="SSF51445">
    <property type="entry name" value="(Trans)glycosidases"/>
    <property type="match status" value="1"/>
</dbReference>
<keyword evidence="8 14" id="KW-0378">Hydrolase</keyword>
<evidence type="ECO:0000313" key="20">
    <source>
        <dbReference type="RefSeq" id="XP_022253170.1"/>
    </source>
</evidence>
<dbReference type="PRINTS" id="PR00110">
    <property type="entry name" value="ALPHAAMYLASE"/>
</dbReference>
<keyword evidence="11 14" id="KW-0119">Carbohydrate metabolism</keyword>
<dbReference type="GeneID" id="106469060"/>
<evidence type="ECO:0000256" key="2">
    <source>
        <dbReference type="ARBA" id="ARBA00001913"/>
    </source>
</evidence>
<dbReference type="SMART" id="SM00632">
    <property type="entry name" value="Aamy_C"/>
    <property type="match status" value="1"/>
</dbReference>
<comment type="cofactor">
    <cofactor evidence="3">
        <name>chloride</name>
        <dbReference type="ChEBI" id="CHEBI:17996"/>
    </cofactor>
</comment>
<dbReference type="Gene3D" id="3.20.20.80">
    <property type="entry name" value="Glycosidases"/>
    <property type="match status" value="1"/>
</dbReference>
<evidence type="ECO:0000313" key="19">
    <source>
        <dbReference type="RefSeq" id="XP_013784967.1"/>
    </source>
</evidence>
<sequence length="524" mass="59914">MIRVVIEIIGLLLASLVSANYHDPKTADGRSSIAHLFEWRWADIAEECEVFLGPYGYGGVQVSPPNENGIVWAPDWKLEVKRPWFERYQPVSYKLNYTRSGGENEFRDMVKRCNDVGVRIYVDAVINHMTGNIGAGHGTGGSYFDPIALKYDGVPYSDWDFNTNDKCGTPSGNIENYDDSYQVRNCRLSGLNDLDLGKDYVRGKIIEYLNHLIDIGVAGFRVDAAKHMWPVDLKAVFENLHDLSTKWFKPGTRPFIFMEVIDLGGQAISVREYNHLGRVTEFRYGYKLGNVIRKNGGEQMQYLRNFGQGWGFVHEYDALVFIDNHDNQRGHGAGGLDVILTHFESRMYKMATAFMLAWPYGFPRIMSSYNWPRHIEWGKDKNDWVGPPHDDDYKTLPVIRNSDLTCGNGWVCEHRWRQIYHMVKFRNVVGAHQVENWWDNGGNQIAFSRGNRGFVAINNENFPLNKRLQTGLEAGSYCDVISGNKKDDTCTGHVIEVDELGYSQIFIDNKWEDPVLAIHLEAKL</sequence>
<feature type="signal peptide" evidence="15">
    <location>
        <begin position="1"/>
        <end position="19"/>
    </location>
</feature>
<keyword evidence="15" id="KW-0732">Signal</keyword>
<evidence type="ECO:0000256" key="13">
    <source>
        <dbReference type="RuleBase" id="RU003615"/>
    </source>
</evidence>
<keyword evidence="12 14" id="KW-0326">Glycosidase</keyword>
<dbReference type="PANTHER" id="PTHR43447">
    <property type="entry name" value="ALPHA-AMYLASE"/>
    <property type="match status" value="1"/>
</dbReference>
<dbReference type="InterPro" id="IPR006048">
    <property type="entry name" value="A-amylase/branching_C"/>
</dbReference>
<dbReference type="EC" id="3.2.1.1" evidence="6 14"/>
<accession>A0ABM1BMF9</accession>
<evidence type="ECO:0000256" key="11">
    <source>
        <dbReference type="ARBA" id="ARBA00023277"/>
    </source>
</evidence>
<dbReference type="Gene3D" id="2.60.40.1180">
    <property type="entry name" value="Golgi alpha-mannosidase II"/>
    <property type="match status" value="1"/>
</dbReference>
<evidence type="ECO:0000256" key="15">
    <source>
        <dbReference type="SAM" id="SignalP"/>
    </source>
</evidence>
<dbReference type="CDD" id="cd11317">
    <property type="entry name" value="AmyAc_bac_euk_AmyA"/>
    <property type="match status" value="1"/>
</dbReference>
<feature type="domain" description="Alpha-amylase C-terminal" evidence="16">
    <location>
        <begin position="435"/>
        <end position="523"/>
    </location>
</feature>
<evidence type="ECO:0000256" key="9">
    <source>
        <dbReference type="ARBA" id="ARBA00022837"/>
    </source>
</evidence>
<dbReference type="SMART" id="SM00642">
    <property type="entry name" value="Aamy"/>
    <property type="match status" value="1"/>
</dbReference>
<evidence type="ECO:0000256" key="4">
    <source>
        <dbReference type="ARBA" id="ARBA00008061"/>
    </source>
</evidence>
<evidence type="ECO:0000256" key="5">
    <source>
        <dbReference type="ARBA" id="ARBA00011245"/>
    </source>
</evidence>
<keyword evidence="10" id="KW-0868">Chloride</keyword>
<dbReference type="InterPro" id="IPR006047">
    <property type="entry name" value="GH13_cat_dom"/>
</dbReference>
<reference evidence="19 20" key="1">
    <citation type="submission" date="2025-05" db="UniProtKB">
        <authorList>
            <consortium name="RefSeq"/>
        </authorList>
    </citation>
    <scope>IDENTIFICATION</scope>
    <source>
        <tissue evidence="19 20">Muscle</tissue>
    </source>
</reference>
<evidence type="ECO:0000256" key="6">
    <source>
        <dbReference type="ARBA" id="ARBA00012595"/>
    </source>
</evidence>
<evidence type="ECO:0000256" key="8">
    <source>
        <dbReference type="ARBA" id="ARBA00022801"/>
    </source>
</evidence>
<feature type="domain" description="Glycosyl hydrolase family 13 catalytic" evidence="17">
    <location>
        <begin position="31"/>
        <end position="426"/>
    </location>
</feature>
<feature type="chain" id="PRO_5045022031" description="Alpha-amylase" evidence="15">
    <location>
        <begin position="20"/>
        <end position="524"/>
    </location>
</feature>
<evidence type="ECO:0000256" key="3">
    <source>
        <dbReference type="ARBA" id="ARBA00001923"/>
    </source>
</evidence>
<comment type="catalytic activity">
    <reaction evidence="1 14">
        <text>Endohydrolysis of (1-&gt;4)-alpha-D-glucosidic linkages in polysaccharides containing three or more (1-&gt;4)-alpha-linked D-glucose units.</text>
        <dbReference type="EC" id="3.2.1.1"/>
    </reaction>
</comment>
<evidence type="ECO:0000313" key="18">
    <source>
        <dbReference type="Proteomes" id="UP000694941"/>
    </source>
</evidence>
<gene>
    <name evidence="19 20" type="primary">LOC106469060</name>
</gene>
<keyword evidence="7" id="KW-0479">Metal-binding</keyword>
<evidence type="ECO:0000256" key="14">
    <source>
        <dbReference type="RuleBase" id="RU361134"/>
    </source>
</evidence>
<evidence type="ECO:0000259" key="17">
    <source>
        <dbReference type="SMART" id="SM00642"/>
    </source>
</evidence>
<proteinExistence type="inferred from homology"/>
<evidence type="ECO:0000256" key="12">
    <source>
        <dbReference type="ARBA" id="ARBA00023295"/>
    </source>
</evidence>
<dbReference type="Proteomes" id="UP000694941">
    <property type="component" value="Unplaced"/>
</dbReference>
<dbReference type="Pfam" id="PF00128">
    <property type="entry name" value="Alpha-amylase"/>
    <property type="match status" value="1"/>
</dbReference>
<evidence type="ECO:0000256" key="7">
    <source>
        <dbReference type="ARBA" id="ARBA00022723"/>
    </source>
</evidence>
<protein>
    <recommendedName>
        <fullName evidence="6 14">Alpha-amylase</fullName>
        <ecNumber evidence="6 14">3.2.1.1</ecNumber>
    </recommendedName>
</protein>